<dbReference type="eggNOG" id="ENOG502Z8I5">
    <property type="taxonomic scope" value="Bacteria"/>
</dbReference>
<name>D3DHN6_HYDTT</name>
<accession>D3DHN6</accession>
<evidence type="ECO:0000313" key="2">
    <source>
        <dbReference type="Proteomes" id="UP000002574"/>
    </source>
</evidence>
<keyword evidence="2" id="KW-1185">Reference proteome</keyword>
<dbReference type="RefSeq" id="WP_012963518.1">
    <property type="nucleotide sequence ID" value="NC_013799.1"/>
</dbReference>
<dbReference type="EMBL" id="AP011112">
    <property type="protein sequence ID" value="BAI69338.1"/>
    <property type="molecule type" value="Genomic_DNA"/>
</dbReference>
<dbReference type="KEGG" id="hth:HTH_0879"/>
<dbReference type="STRING" id="608538.HTH_0879"/>
<protein>
    <recommendedName>
        <fullName evidence="3">Phage head morphogenesis domain-containing protein</fullName>
    </recommendedName>
</protein>
<proteinExistence type="predicted"/>
<dbReference type="OrthoDB" id="9151105at2"/>
<reference evidence="1 2" key="1">
    <citation type="journal article" date="2010" name="J. Bacteriol.">
        <title>Complete genome sequence of the thermophilic, obligately chemolithoautotrophic hydrogen-oxidizing bacterium Hydrogenobacter thermophilus TK-6.</title>
        <authorList>
            <person name="Arai H."/>
            <person name="Kanbe H."/>
            <person name="Ishii M."/>
            <person name="Igarashi Y."/>
        </authorList>
    </citation>
    <scope>NUCLEOTIDE SEQUENCE [LARGE SCALE GENOMIC DNA]</scope>
    <source>
        <strain evidence="2">DSM 6534 / IAM 12695 / TK-6 [Tokyo]</strain>
    </source>
</reference>
<gene>
    <name evidence="1" type="ordered locus">HTH_0879</name>
</gene>
<dbReference type="Proteomes" id="UP000002574">
    <property type="component" value="Chromosome"/>
</dbReference>
<dbReference type="KEGG" id="hte:Hydth_0879"/>
<evidence type="ECO:0000313" key="1">
    <source>
        <dbReference type="EMBL" id="BAI69338.1"/>
    </source>
</evidence>
<dbReference type="AlphaFoldDB" id="D3DHN6"/>
<evidence type="ECO:0008006" key="3">
    <source>
        <dbReference type="Google" id="ProtNLM"/>
    </source>
</evidence>
<sequence length="378" mass="45002">MNWGHVRRLFLEWFLSEWEEIEKDFSGKTDKLIDRLKEQNYQIDKQTEALLRKLAEELYHKITALIKHVVDAVNKTAKLQKDALAMQIAQEIINQRWDDGLKLSERFWDFSQQAMARLKNTIMEGIRYDHGVKALMYQMQYTIEALEQQEFAIVLKEQLPKWLKEFEESTKGLLVNAESRQAWEKIKRKVEKYIEKRSKEGTYYAGRQLLKEIEEALWEGKMELVNKAVKWWVYDKQLYRLKTIAWTETAHAYMKATVELTKDEEEVVGYQWRLSRSHPRADICDVYATVDYGLGRGVHPKDKLPRLPAHPHCMCYLVPVVRRKGMEEKDKPTIPESALESWAPKWLKEYAEKNWLSLVDLFNFEEGRFLRRRELGLL</sequence>
<organism evidence="1 2">
    <name type="scientific">Hydrogenobacter thermophilus (strain DSM 6534 / IAM 12695 / TK-6)</name>
    <dbReference type="NCBI Taxonomy" id="608538"/>
    <lineage>
        <taxon>Bacteria</taxon>
        <taxon>Pseudomonadati</taxon>
        <taxon>Aquificota</taxon>
        <taxon>Aquificia</taxon>
        <taxon>Aquificales</taxon>
        <taxon>Aquificaceae</taxon>
        <taxon>Hydrogenobacter</taxon>
    </lineage>
</organism>